<sequence length="160" mass="18194">MCSLLLSNVVLPEQKCSVCNASSLIWDRVDICFRVTEEELRSVVTSSSVRSHLFKDRKRLRDKLRSSILLALSGASHYRVLAYLSLFDESEAESRAFSAVKLISQSIPGETSQIQFLRYLKSLVVFLNRRWQLVVSSASTLETFSFEFTLDPISRNPVIL</sequence>
<evidence type="ECO:0000313" key="1">
    <source>
        <dbReference type="EMBL" id="MFH4981859.1"/>
    </source>
</evidence>
<evidence type="ECO:0000313" key="2">
    <source>
        <dbReference type="Proteomes" id="UP001608902"/>
    </source>
</evidence>
<dbReference type="EMBL" id="JBGFUD010008030">
    <property type="protein sequence ID" value="MFH4981859.1"/>
    <property type="molecule type" value="Genomic_DNA"/>
</dbReference>
<protein>
    <submittedName>
        <fullName evidence="1">Uncharacterized protein</fullName>
    </submittedName>
</protein>
<comment type="caution">
    <text evidence="1">The sequence shown here is derived from an EMBL/GenBank/DDBJ whole genome shotgun (WGS) entry which is preliminary data.</text>
</comment>
<accession>A0ABD6EX71</accession>
<organism evidence="1 2">
    <name type="scientific">Gnathostoma spinigerum</name>
    <dbReference type="NCBI Taxonomy" id="75299"/>
    <lineage>
        <taxon>Eukaryota</taxon>
        <taxon>Metazoa</taxon>
        <taxon>Ecdysozoa</taxon>
        <taxon>Nematoda</taxon>
        <taxon>Chromadorea</taxon>
        <taxon>Rhabditida</taxon>
        <taxon>Spirurina</taxon>
        <taxon>Gnathostomatomorpha</taxon>
        <taxon>Gnathostomatoidea</taxon>
        <taxon>Gnathostomatidae</taxon>
        <taxon>Gnathostoma</taxon>
    </lineage>
</organism>
<name>A0ABD6EX71_9BILA</name>
<gene>
    <name evidence="1" type="ORF">AB6A40_008568</name>
</gene>
<dbReference type="AlphaFoldDB" id="A0ABD6EX71"/>
<dbReference type="Proteomes" id="UP001608902">
    <property type="component" value="Unassembled WGS sequence"/>
</dbReference>
<keyword evidence="2" id="KW-1185">Reference proteome</keyword>
<reference evidence="1 2" key="1">
    <citation type="submission" date="2024-08" db="EMBL/GenBank/DDBJ databases">
        <title>Gnathostoma spinigerum genome.</title>
        <authorList>
            <person name="Gonzalez-Bertolin B."/>
            <person name="Monzon S."/>
            <person name="Zaballos A."/>
            <person name="Jimenez P."/>
            <person name="Dekumyoy P."/>
            <person name="Varona S."/>
            <person name="Cuesta I."/>
            <person name="Sumanam S."/>
            <person name="Adisakwattana P."/>
            <person name="Gasser R.B."/>
            <person name="Hernandez-Gonzalez A."/>
            <person name="Young N.D."/>
            <person name="Perteguer M.J."/>
        </authorList>
    </citation>
    <scope>NUCLEOTIDE SEQUENCE [LARGE SCALE GENOMIC DNA]</scope>
    <source>
        <strain evidence="1">AL3</strain>
        <tissue evidence="1">Liver</tissue>
    </source>
</reference>
<proteinExistence type="predicted"/>